<dbReference type="PATRIC" id="fig|1240678.4.peg.3526"/>
<evidence type="ECO:0000313" key="2">
    <source>
        <dbReference type="EMBL" id="KIZ16673.1"/>
    </source>
</evidence>
<comment type="caution">
    <text evidence="2">The sequence shown here is derived from an EMBL/GenBank/DDBJ whole genome shotgun (WGS) entry which is preliminary data.</text>
</comment>
<organism evidence="2 3">
    <name type="scientific">Streptomyces natalensis ATCC 27448</name>
    <dbReference type="NCBI Taxonomy" id="1240678"/>
    <lineage>
        <taxon>Bacteria</taxon>
        <taxon>Bacillati</taxon>
        <taxon>Actinomycetota</taxon>
        <taxon>Actinomycetes</taxon>
        <taxon>Kitasatosporales</taxon>
        <taxon>Streptomycetaceae</taxon>
        <taxon>Streptomyces</taxon>
    </lineage>
</organism>
<protein>
    <submittedName>
        <fullName evidence="2">Uncharacterized protein</fullName>
    </submittedName>
</protein>
<feature type="region of interest" description="Disordered" evidence="1">
    <location>
        <begin position="56"/>
        <end position="121"/>
    </location>
</feature>
<proteinExistence type="predicted"/>
<dbReference type="AlphaFoldDB" id="A0A0D7CKE5"/>
<dbReference type="RefSeq" id="WP_044365584.1">
    <property type="nucleotide sequence ID" value="NZ_JRKI01000026.1"/>
</dbReference>
<dbReference type="EMBL" id="JRKI01000026">
    <property type="protein sequence ID" value="KIZ16673.1"/>
    <property type="molecule type" value="Genomic_DNA"/>
</dbReference>
<sequence length="121" mass="12470">MTDPAIPAIPPLIALPDGEAELRVTLRLQWEDVAALGQEAGRLAARWKRAVSLDEAASHRLRGRPTTAPAPAPAAPAPQERAKPQPAVASSSVSPLPARSSGEHARQAIEKISGGAGHASA</sequence>
<evidence type="ECO:0000313" key="3">
    <source>
        <dbReference type="Proteomes" id="UP000032458"/>
    </source>
</evidence>
<gene>
    <name evidence="2" type="ORF">SNA_16755</name>
</gene>
<name>A0A0D7CKE5_9ACTN</name>
<accession>A0A0D7CKE5</accession>
<reference evidence="2 3" key="1">
    <citation type="submission" date="2014-09" db="EMBL/GenBank/DDBJ databases">
        <title>Draft genome sequence of Streptomyces natalensis ATCC 27448, producer of the antifungal pimaricin.</title>
        <authorList>
            <person name="Mendes M.V."/>
            <person name="Beites T."/>
            <person name="Pires S."/>
            <person name="Santos C.L."/>
            <person name="Moradas-Ferreira P."/>
        </authorList>
    </citation>
    <scope>NUCLEOTIDE SEQUENCE [LARGE SCALE GENOMIC DNA]</scope>
    <source>
        <strain evidence="2 3">ATCC 27448</strain>
    </source>
</reference>
<dbReference type="Proteomes" id="UP000032458">
    <property type="component" value="Unassembled WGS sequence"/>
</dbReference>
<feature type="compositionally biased region" description="Low complexity" evidence="1">
    <location>
        <begin position="84"/>
        <end position="100"/>
    </location>
</feature>
<keyword evidence="3" id="KW-1185">Reference proteome</keyword>
<evidence type="ECO:0000256" key="1">
    <source>
        <dbReference type="SAM" id="MobiDB-lite"/>
    </source>
</evidence>